<proteinExistence type="predicted"/>
<dbReference type="Pfam" id="PF05101">
    <property type="entry name" value="VirB3"/>
    <property type="match status" value="1"/>
</dbReference>
<dbReference type="NCBIfam" id="NF010395">
    <property type="entry name" value="PRK13823.1"/>
    <property type="match status" value="1"/>
</dbReference>
<evidence type="ECO:0000256" key="1">
    <source>
        <dbReference type="ARBA" id="ARBA00004370"/>
    </source>
</evidence>
<comment type="subcellular location">
    <subcellularLocation>
        <location evidence="1">Membrane</location>
    </subcellularLocation>
</comment>
<evidence type="ECO:0000313" key="7">
    <source>
        <dbReference type="Proteomes" id="UP001075461"/>
    </source>
</evidence>
<dbReference type="InterPro" id="IPR007792">
    <property type="entry name" value="T4SS_VirB3/TrbD/AvhB"/>
</dbReference>
<protein>
    <submittedName>
        <fullName evidence="6">Conjugal transfer protein TrbD</fullName>
    </submittedName>
</protein>
<dbReference type="GO" id="GO:0016020">
    <property type="term" value="C:membrane"/>
    <property type="evidence" value="ECO:0007669"/>
    <property type="project" value="UniProtKB-SubCell"/>
</dbReference>
<reference evidence="6" key="1">
    <citation type="submission" date="2022-12" db="EMBL/GenBank/DDBJ databases">
        <title>Species Delineation and Comparative Genomics within the Campylobacter ureolyticus Complex.</title>
        <authorList>
            <person name="Maki J."/>
            <person name="Howard M."/>
            <person name="Connelly S."/>
            <person name="Hardy D.J."/>
            <person name="Cameron A."/>
        </authorList>
    </citation>
    <scope>NUCLEOTIDE SEQUENCE</scope>
    <source>
        <strain evidence="6">URMC_786</strain>
    </source>
</reference>
<dbReference type="PIRSF" id="PIRSF017854">
    <property type="entry name" value="T4SS_TrbD"/>
    <property type="match status" value="1"/>
</dbReference>
<evidence type="ECO:0000256" key="3">
    <source>
        <dbReference type="ARBA" id="ARBA00022989"/>
    </source>
</evidence>
<dbReference type="RefSeq" id="WP_251147729.1">
    <property type="nucleotide sequence ID" value="NZ_JAPXGI010000008.1"/>
</dbReference>
<keyword evidence="2 5" id="KW-0812">Transmembrane</keyword>
<sequence>MSEQLQRADIYSALNKPNLIFGADRELILVTGVISFALIFTGLTFITTILGLFLLFFCGFFLRLMAKSDPLMRFIFMRQLKYKNFYVARSTPFIRA</sequence>
<keyword evidence="4 5" id="KW-0472">Membrane</keyword>
<organism evidence="6 7">
    <name type="scientific">Campylobacter ureolyticus</name>
    <dbReference type="NCBI Taxonomy" id="827"/>
    <lineage>
        <taxon>Bacteria</taxon>
        <taxon>Pseudomonadati</taxon>
        <taxon>Campylobacterota</taxon>
        <taxon>Epsilonproteobacteria</taxon>
        <taxon>Campylobacterales</taxon>
        <taxon>Campylobacteraceae</taxon>
        <taxon>Campylobacter</taxon>
    </lineage>
</organism>
<dbReference type="Proteomes" id="UP001075461">
    <property type="component" value="Unassembled WGS sequence"/>
</dbReference>
<dbReference type="InterPro" id="IPR016704">
    <property type="entry name" value="Conjugal_tfr_TrbD"/>
</dbReference>
<accession>A0A9Q4KMT1</accession>
<keyword evidence="3 5" id="KW-1133">Transmembrane helix</keyword>
<name>A0A9Q4KMT1_9BACT</name>
<dbReference type="EMBL" id="JAPXGP010000010">
    <property type="protein sequence ID" value="MCZ6162513.1"/>
    <property type="molecule type" value="Genomic_DNA"/>
</dbReference>
<comment type="caution">
    <text evidence="6">The sequence shown here is derived from an EMBL/GenBank/DDBJ whole genome shotgun (WGS) entry which is preliminary data.</text>
</comment>
<evidence type="ECO:0000313" key="6">
    <source>
        <dbReference type="EMBL" id="MCZ6162513.1"/>
    </source>
</evidence>
<dbReference type="AlphaFoldDB" id="A0A9Q4KMT1"/>
<evidence type="ECO:0000256" key="2">
    <source>
        <dbReference type="ARBA" id="ARBA00022692"/>
    </source>
</evidence>
<feature type="transmembrane region" description="Helical" evidence="5">
    <location>
        <begin position="33"/>
        <end position="62"/>
    </location>
</feature>
<evidence type="ECO:0000256" key="4">
    <source>
        <dbReference type="ARBA" id="ARBA00023136"/>
    </source>
</evidence>
<gene>
    <name evidence="6" type="primary">trbD</name>
    <name evidence="6" type="ORF">O6B92_09255</name>
</gene>
<evidence type="ECO:0000256" key="5">
    <source>
        <dbReference type="SAM" id="Phobius"/>
    </source>
</evidence>